<name>A0AAD7HMP2_9AGAR</name>
<accession>A0AAD7HMP2</accession>
<comment type="caution">
    <text evidence="2">The sequence shown here is derived from an EMBL/GenBank/DDBJ whole genome shotgun (WGS) entry which is preliminary data.</text>
</comment>
<evidence type="ECO:0000256" key="1">
    <source>
        <dbReference type="SAM" id="MobiDB-lite"/>
    </source>
</evidence>
<evidence type="ECO:0000313" key="2">
    <source>
        <dbReference type="EMBL" id="KAJ7723500.1"/>
    </source>
</evidence>
<feature type="compositionally biased region" description="Low complexity" evidence="1">
    <location>
        <begin position="366"/>
        <end position="375"/>
    </location>
</feature>
<feature type="compositionally biased region" description="Low complexity" evidence="1">
    <location>
        <begin position="141"/>
        <end position="152"/>
    </location>
</feature>
<feature type="region of interest" description="Disordered" evidence="1">
    <location>
        <begin position="106"/>
        <end position="152"/>
    </location>
</feature>
<feature type="compositionally biased region" description="Basic and acidic residues" evidence="1">
    <location>
        <begin position="351"/>
        <end position="360"/>
    </location>
</feature>
<dbReference type="Proteomes" id="UP001215280">
    <property type="component" value="Unassembled WGS sequence"/>
</dbReference>
<proteinExistence type="predicted"/>
<gene>
    <name evidence="2" type="ORF">DFH07DRAFT_783539</name>
</gene>
<evidence type="ECO:0000313" key="3">
    <source>
        <dbReference type="Proteomes" id="UP001215280"/>
    </source>
</evidence>
<reference evidence="2" key="1">
    <citation type="submission" date="2023-03" db="EMBL/GenBank/DDBJ databases">
        <title>Massive genome expansion in bonnet fungi (Mycena s.s.) driven by repeated elements and novel gene families across ecological guilds.</title>
        <authorList>
            <consortium name="Lawrence Berkeley National Laboratory"/>
            <person name="Harder C.B."/>
            <person name="Miyauchi S."/>
            <person name="Viragh M."/>
            <person name="Kuo A."/>
            <person name="Thoen E."/>
            <person name="Andreopoulos B."/>
            <person name="Lu D."/>
            <person name="Skrede I."/>
            <person name="Drula E."/>
            <person name="Henrissat B."/>
            <person name="Morin E."/>
            <person name="Kohler A."/>
            <person name="Barry K."/>
            <person name="LaButti K."/>
            <person name="Morin E."/>
            <person name="Salamov A."/>
            <person name="Lipzen A."/>
            <person name="Mereny Z."/>
            <person name="Hegedus B."/>
            <person name="Baldrian P."/>
            <person name="Stursova M."/>
            <person name="Weitz H."/>
            <person name="Taylor A."/>
            <person name="Grigoriev I.V."/>
            <person name="Nagy L.G."/>
            <person name="Martin F."/>
            <person name="Kauserud H."/>
        </authorList>
    </citation>
    <scope>NUCLEOTIDE SEQUENCE</scope>
    <source>
        <strain evidence="2">CBHHK188m</strain>
    </source>
</reference>
<dbReference type="AlphaFoldDB" id="A0AAD7HMP2"/>
<dbReference type="EMBL" id="JARJLG010000246">
    <property type="protein sequence ID" value="KAJ7723500.1"/>
    <property type="molecule type" value="Genomic_DNA"/>
</dbReference>
<feature type="region of interest" description="Disordered" evidence="1">
    <location>
        <begin position="281"/>
        <end position="311"/>
    </location>
</feature>
<keyword evidence="3" id="KW-1185">Reference proteome</keyword>
<sequence length="433" mass="47179">MRAGAVSSQPAFRRRPARARRCDARMRGFQRGASRLRVLLSSPCAPTPPDARMCVADLEGWRMGHAARDGVCPRQGPTCFGTAPSSSFRPSSTPFPLPSPPLPMMVPPGAAREERGTKRPIGGEGRAGTQPRRAASRFPGRARPALSSPRSSAPLVDAYAGRRGCVFGSRLAVGRRSVDAHVRGGWAWASPRRSVPKERARAHARRARRPWLHACQRVYAPQAFVHSHSASRDMGARILGGRGEAWGREWGRACRSRTSAVARCHGLEILRTVPILRHRAPARRRMQPSPRAPRPRLVPTAAPPTRGRARVYASTPASIRLRSASRRMRGYRWTRSARAREQGNGKRRAYRRVDAAHDPEAPPSPAARAGTAPAGRGPGVTLSLRQVLGAIGARRVCVLLHPHRPSSGGAPEADVLTYKNSVVTALLSRRCRL</sequence>
<feature type="region of interest" description="Disordered" evidence="1">
    <location>
        <begin position="332"/>
        <end position="378"/>
    </location>
</feature>
<organism evidence="2 3">
    <name type="scientific">Mycena maculata</name>
    <dbReference type="NCBI Taxonomy" id="230809"/>
    <lineage>
        <taxon>Eukaryota</taxon>
        <taxon>Fungi</taxon>
        <taxon>Dikarya</taxon>
        <taxon>Basidiomycota</taxon>
        <taxon>Agaricomycotina</taxon>
        <taxon>Agaricomycetes</taxon>
        <taxon>Agaricomycetidae</taxon>
        <taxon>Agaricales</taxon>
        <taxon>Marasmiineae</taxon>
        <taxon>Mycenaceae</taxon>
        <taxon>Mycena</taxon>
    </lineage>
</organism>
<protein>
    <submittedName>
        <fullName evidence="2">Uncharacterized protein</fullName>
    </submittedName>
</protein>